<sequence length="934" mass="106101">MILPHAEEVELRRGSSPATITSTTGRVNRVAVETSSEENQEAVSQDRLEGRDGAGKCPATSASLGTPSKKDRFQATSSKVKGALSAPRRAAYEFHDMFGFLVTEEEKAAEDYERRNNGYSRAYLDKWEYMMAHWASVKHDTLKRYCRRGVPQPKRCAVWQHLLQSWGMKDRLPGVYMRLHSQPLDSKDLADVIARDLDRTFPTNRLFSVRSGQGQQMLRRILHAYANYNPDNAKYNMKAVFAPSFPQLQCAFYVFEALMRQKMRKLYAHLHDRHTIPPCFYAVHWFMTIFTYYFNFGLVSRIWDMFLCEGWKPVYRIALALLKIEERRLLSLNTDTELLLVLKGIQESKRPAELLKTALKIRFKSAYMNELMTEMDEESVFMGGDDAEAMPHDLGERAPLHVYAVHADHNPRTVKPAAAAGRQTVLAPSVSGSALAMPLAANRNTADSLAKAQGYYPSQTPPRSGTTAMKSYDEFGGTEQVVQVVSSPLLLVAPTEEMQLGRGSSPFNAPQAARFPAACTVAVPPSVASRPRPLMRAKAHDAGNAELPQPLSRSQLRAAPTGGSDSDTEEEGHDSRLVTPDADGRNPRPGNESAVEAEENDAEQQLVDEFGFVIDEDAKERDGKYIRGIDGRQVVRREIKWANMAADWNKTNTKMHAKLKERCRKGIPSRFRGVAWQLLMGSFHQLNSEENNGVYVALRDKKLADKETDAIISRDLARTFPTHVLFQDPGGVGQTFLRNVLHAYAGCDPEVGYVQGMGFLVAALSTQMAEEESFWALHEMMYNERYKMRELFRPGFPLLQQFFYQLKRLIARLLPRLSKRLDELEIQPSFFASQWFLTLFVGHFPFRALLRVWDIFFSEGWKIIFRTGIALLKWEESHLLTLPFEDTLLALKGLQDGKDAYELLRRAHRVKFKTAELNRYGDEYWEMVGLIHRD</sequence>
<dbReference type="Gene3D" id="1.10.472.80">
    <property type="entry name" value="Ypt/Rab-GAP domain of gyp1p, domain 3"/>
    <property type="match status" value="2"/>
</dbReference>
<dbReference type="AlphaFoldDB" id="A0A504XUE8"/>
<dbReference type="InterPro" id="IPR035969">
    <property type="entry name" value="Rab-GAP_TBC_sf"/>
</dbReference>
<dbReference type="VEuPathDB" id="TriTrypDB:LdBPK_366330.1"/>
<evidence type="ECO:0000313" key="5">
    <source>
        <dbReference type="EMBL" id="TPP48737.1"/>
    </source>
</evidence>
<dbReference type="VEuPathDB" id="TriTrypDB:LdBPK_366340.1"/>
<dbReference type="Pfam" id="PF00566">
    <property type="entry name" value="RabGAP-TBC"/>
    <property type="match status" value="3"/>
</dbReference>
<dbReference type="SUPFAM" id="SSF47923">
    <property type="entry name" value="Ypt/Rab-GAP domain of gyp1p"/>
    <property type="match status" value="4"/>
</dbReference>
<dbReference type="InterPro" id="IPR000195">
    <property type="entry name" value="Rab-GAP-TBC_dom"/>
</dbReference>
<proteinExistence type="predicted"/>
<feature type="region of interest" description="Disordered" evidence="3">
    <location>
        <begin position="541"/>
        <end position="602"/>
    </location>
</feature>
<feature type="compositionally biased region" description="Basic and acidic residues" evidence="3">
    <location>
        <begin position="44"/>
        <end position="54"/>
    </location>
</feature>
<evidence type="ECO:0000259" key="4">
    <source>
        <dbReference type="PROSITE" id="PS50086"/>
    </source>
</evidence>
<feature type="region of interest" description="Disordered" evidence="3">
    <location>
        <begin position="1"/>
        <end position="76"/>
    </location>
</feature>
<evidence type="ECO:0000256" key="3">
    <source>
        <dbReference type="SAM" id="MobiDB-lite"/>
    </source>
</evidence>
<evidence type="ECO:0000256" key="1">
    <source>
        <dbReference type="ARBA" id="ARBA00022468"/>
    </source>
</evidence>
<dbReference type="InterPro" id="IPR050302">
    <property type="entry name" value="Rab_GAP_TBC_domain"/>
</dbReference>
<name>A0A504XUE8_LEIDO</name>
<dbReference type="VEuPathDB" id="TriTrypDB:LdCL_360070700"/>
<evidence type="ECO:0000256" key="2">
    <source>
        <dbReference type="ARBA" id="ARBA00023054"/>
    </source>
</evidence>
<keyword evidence="2" id="KW-0175">Coiled coil</keyword>
<dbReference type="FunFam" id="1.10.10.750:FF:000003">
    <property type="entry name" value="GTPase activating protein (Evi5)"/>
    <property type="match status" value="1"/>
</dbReference>
<dbReference type="GO" id="GO:0031267">
    <property type="term" value="F:small GTPase binding"/>
    <property type="evidence" value="ECO:0007669"/>
    <property type="project" value="TreeGrafter"/>
</dbReference>
<dbReference type="PANTHER" id="PTHR47219:SF9">
    <property type="entry name" value="GTPASE ACTIVATING PROTEIN AND CENTROSOME-ASSOCIATED, ISOFORM B"/>
    <property type="match status" value="1"/>
</dbReference>
<dbReference type="Proteomes" id="UP000318447">
    <property type="component" value="Unassembled WGS sequence"/>
</dbReference>
<feature type="domain" description="Rab-GAP TBC" evidence="4">
    <location>
        <begin position="666"/>
        <end position="860"/>
    </location>
</feature>
<feature type="domain" description="Rab-GAP TBC" evidence="4">
    <location>
        <begin position="149"/>
        <end position="310"/>
    </location>
</feature>
<evidence type="ECO:0000313" key="6">
    <source>
        <dbReference type="Proteomes" id="UP000318447"/>
    </source>
</evidence>
<feature type="compositionally biased region" description="Polar residues" evidence="3">
    <location>
        <begin position="16"/>
        <end position="26"/>
    </location>
</feature>
<dbReference type="PANTHER" id="PTHR47219">
    <property type="entry name" value="RAB GTPASE-ACTIVATING PROTEIN 1-LIKE"/>
    <property type="match status" value="1"/>
</dbReference>
<dbReference type="GO" id="GO:0005096">
    <property type="term" value="F:GTPase activator activity"/>
    <property type="evidence" value="ECO:0007669"/>
    <property type="project" value="UniProtKB-KW"/>
</dbReference>
<dbReference type="FunFam" id="1.10.472.80:FF:000027">
    <property type="entry name" value="GTPase activating protein (Evi5)"/>
    <property type="match status" value="1"/>
</dbReference>
<dbReference type="VEuPathDB" id="TriTrypDB:LDHU3_36.8400"/>
<dbReference type="Gene3D" id="1.10.10.750">
    <property type="entry name" value="Ypt/Rab-GAP domain of gyp1p, domain 1"/>
    <property type="match status" value="2"/>
</dbReference>
<dbReference type="FunFam" id="1.10.8.270:FF:000016">
    <property type="entry name" value="TBC1 domain family member 2A"/>
    <property type="match status" value="1"/>
</dbReference>
<dbReference type="PROSITE" id="PS50086">
    <property type="entry name" value="TBC_RABGAP"/>
    <property type="match status" value="2"/>
</dbReference>
<protein>
    <submittedName>
        <fullName evidence="5">Rab-GTPase-TBC domain family protein</fullName>
    </submittedName>
</protein>
<dbReference type="VEuPathDB" id="TriTrypDB:LDHU3_36.8390"/>
<feature type="compositionally biased region" description="Basic and acidic residues" evidence="3">
    <location>
        <begin position="1"/>
        <end position="13"/>
    </location>
</feature>
<accession>A0A504XUE8</accession>
<comment type="caution">
    <text evidence="5">The sequence shown here is derived from an EMBL/GenBank/DDBJ whole genome shotgun (WGS) entry which is preliminary data.</text>
</comment>
<reference evidence="6" key="1">
    <citation type="submission" date="2019-02" db="EMBL/GenBank/DDBJ databases">
        <title>FDA dAtabase for Regulatory Grade micrObial Sequences (FDA-ARGOS): Supporting development and validation of Infectious Disease Dx tests.</title>
        <authorList>
            <person name="Duncan R."/>
            <person name="Fisher C."/>
            <person name="Tallon L."/>
            <person name="Sadzewicz L."/>
            <person name="Sengamalay N."/>
            <person name="Ott S."/>
            <person name="Godinez A."/>
            <person name="Nagaraj S."/>
            <person name="Vavikolanu K."/>
            <person name="Nadendla S."/>
            <person name="Aluvathingal J."/>
            <person name="Sichtig H."/>
        </authorList>
    </citation>
    <scope>NUCLEOTIDE SEQUENCE [LARGE SCALE GENOMIC DNA]</scope>
    <source>
        <strain evidence="6">FDAARGOS_361</strain>
    </source>
</reference>
<dbReference type="Gene3D" id="1.10.8.270">
    <property type="entry name" value="putative rabgap domain of human tbc1 domain family member 14 like domains"/>
    <property type="match status" value="1"/>
</dbReference>
<dbReference type="EMBL" id="RHLC01000054">
    <property type="protein sequence ID" value="TPP48737.1"/>
    <property type="molecule type" value="Genomic_DNA"/>
</dbReference>
<gene>
    <name evidence="5" type="ORF">CGC21_15435</name>
</gene>
<dbReference type="VEuPathDB" id="TriTrypDB:LdCL_360070800"/>
<dbReference type="SMART" id="SM00164">
    <property type="entry name" value="TBC"/>
    <property type="match status" value="2"/>
</dbReference>
<organism evidence="5 6">
    <name type="scientific">Leishmania donovani</name>
    <dbReference type="NCBI Taxonomy" id="5661"/>
    <lineage>
        <taxon>Eukaryota</taxon>
        <taxon>Discoba</taxon>
        <taxon>Euglenozoa</taxon>
        <taxon>Kinetoplastea</taxon>
        <taxon>Metakinetoplastina</taxon>
        <taxon>Trypanosomatida</taxon>
        <taxon>Trypanosomatidae</taxon>
        <taxon>Leishmaniinae</taxon>
        <taxon>Leishmania</taxon>
    </lineage>
</organism>
<keyword evidence="1" id="KW-0343">GTPase activation</keyword>